<evidence type="ECO:0000256" key="1">
    <source>
        <dbReference type="ARBA" id="ARBA00001933"/>
    </source>
</evidence>
<evidence type="ECO:0000256" key="2">
    <source>
        <dbReference type="ARBA" id="ARBA00008639"/>
    </source>
</evidence>
<proteinExistence type="inferred from homology"/>
<accession>A0ABQ3L1A2</accession>
<dbReference type="SUPFAM" id="SSF53686">
    <property type="entry name" value="Tryptophan synthase beta subunit-like PLP-dependent enzymes"/>
    <property type="match status" value="1"/>
</dbReference>
<protein>
    <submittedName>
        <fullName evidence="4">1-aminocyclopropane-1-carboxylate deaminase</fullName>
    </submittedName>
</protein>
<keyword evidence="5" id="KW-1185">Reference proteome</keyword>
<dbReference type="Proteomes" id="UP000659697">
    <property type="component" value="Unassembled WGS sequence"/>
</dbReference>
<comment type="cofactor">
    <cofactor evidence="1">
        <name>pyridoxal 5'-phosphate</name>
        <dbReference type="ChEBI" id="CHEBI:597326"/>
    </cofactor>
</comment>
<name>A0ABQ3L1A2_9ALTE</name>
<gene>
    <name evidence="4" type="primary">dcyD</name>
    <name evidence="4" type="ORF">GCM10010919_25700</name>
</gene>
<evidence type="ECO:0000313" key="5">
    <source>
        <dbReference type="Proteomes" id="UP000659697"/>
    </source>
</evidence>
<dbReference type="RefSeq" id="WP_189433421.1">
    <property type="nucleotide sequence ID" value="NZ_BNAO01000006.1"/>
</dbReference>
<reference evidence="5" key="1">
    <citation type="journal article" date="2019" name="Int. J. Syst. Evol. Microbiol.">
        <title>The Global Catalogue of Microorganisms (GCM) 10K type strain sequencing project: providing services to taxonomists for standard genome sequencing and annotation.</title>
        <authorList>
            <consortium name="The Broad Institute Genomics Platform"/>
            <consortium name="The Broad Institute Genome Sequencing Center for Infectious Disease"/>
            <person name="Wu L."/>
            <person name="Ma J."/>
        </authorList>
    </citation>
    <scope>NUCLEOTIDE SEQUENCE [LARGE SCALE GENOMIC DNA]</scope>
    <source>
        <strain evidence="5">CGMCC 1.7003</strain>
    </source>
</reference>
<dbReference type="PANTHER" id="PTHR43780:SF2">
    <property type="entry name" value="1-AMINOCYCLOPROPANE-1-CARBOXYLATE DEAMINASE-RELATED"/>
    <property type="match status" value="1"/>
</dbReference>
<dbReference type="PANTHER" id="PTHR43780">
    <property type="entry name" value="1-AMINOCYCLOPROPANE-1-CARBOXYLATE DEAMINASE-RELATED"/>
    <property type="match status" value="1"/>
</dbReference>
<organism evidence="4 5">
    <name type="scientific">Alishewanella longhuensis</name>
    <dbReference type="NCBI Taxonomy" id="1091037"/>
    <lineage>
        <taxon>Bacteria</taxon>
        <taxon>Pseudomonadati</taxon>
        <taxon>Pseudomonadota</taxon>
        <taxon>Gammaproteobacteria</taxon>
        <taxon>Alteromonadales</taxon>
        <taxon>Alteromonadaceae</taxon>
        <taxon>Alishewanella</taxon>
    </lineage>
</organism>
<evidence type="ECO:0000313" key="4">
    <source>
        <dbReference type="EMBL" id="GHG72984.1"/>
    </source>
</evidence>
<comment type="similarity">
    <text evidence="2">Belongs to the ACC deaminase/D-cysteine desulfhydrase family.</text>
</comment>
<dbReference type="Gene3D" id="3.40.50.1100">
    <property type="match status" value="2"/>
</dbReference>
<comment type="caution">
    <text evidence="4">The sequence shown here is derived from an EMBL/GenBank/DDBJ whole genome shotgun (WGS) entry which is preliminary data.</text>
</comment>
<keyword evidence="3" id="KW-0663">Pyridoxal phosphate</keyword>
<dbReference type="PIRSF" id="PIRSF006278">
    <property type="entry name" value="ACCD_DCysDesulf"/>
    <property type="match status" value="1"/>
</dbReference>
<dbReference type="InterPro" id="IPR027278">
    <property type="entry name" value="ACCD_DCysDesulf"/>
</dbReference>
<evidence type="ECO:0000256" key="3">
    <source>
        <dbReference type="ARBA" id="ARBA00022898"/>
    </source>
</evidence>
<dbReference type="EMBL" id="BNAO01000006">
    <property type="protein sequence ID" value="GHG72984.1"/>
    <property type="molecule type" value="Genomic_DNA"/>
</dbReference>
<sequence length="318" mass="34103">MTVLLLPEISWQQLTHPILTTSNTELWICQLKPPVPQIAGNKWLKLHSAISQRLPTQGILSLGGAFSNHLAALAAAGNHYGFPTIGLVRTDQLDSANPTLQQCSRNGMQLRGIDRVSFRQRDSAEFNHDLVNNYPNYLIVPEGGSNQQGAAGVSALPLAETPAGKATLLCCATASGGTLAGIIQRYPDIKVLGLAVVKDRSLVSRVKQCLPDNRPFVNWQLTQASSAYGKVTAADIAFCCELKPQITLEPVYTGKALHQLLDLLTSGQLASGQRIAFFHTGGLQGLAGQYYRKLISKAEYHLLAADGSEEPGARPAAG</sequence>
<dbReference type="InterPro" id="IPR036052">
    <property type="entry name" value="TrpB-like_PALP_sf"/>
</dbReference>